<dbReference type="InterPro" id="IPR004045">
    <property type="entry name" value="Glutathione_S-Trfase_N"/>
</dbReference>
<dbReference type="InterPro" id="IPR010987">
    <property type="entry name" value="Glutathione-S-Trfase_C-like"/>
</dbReference>
<evidence type="ECO:0008006" key="7">
    <source>
        <dbReference type="Google" id="ProtNLM"/>
    </source>
</evidence>
<protein>
    <recommendedName>
        <fullName evidence="7">Glutathione S-transferase</fullName>
    </recommendedName>
</protein>
<dbReference type="PANTHER" id="PTHR43986:SF10">
    <property type="entry name" value="ELONGATION FACTOR EEF-1B GAMMA SUBUNIT, PUTATIVE (AFU_ORTHOLOGUE AFUA_1G17120)-RELATED"/>
    <property type="match status" value="1"/>
</dbReference>
<dbReference type="EMBL" id="JAZGUE010000005">
    <property type="protein sequence ID" value="KAL2266825.1"/>
    <property type="molecule type" value="Genomic_DNA"/>
</dbReference>
<dbReference type="CDD" id="cd03044">
    <property type="entry name" value="GST_N_EF1Bgamma"/>
    <property type="match status" value="1"/>
</dbReference>
<dbReference type="Pfam" id="PF00043">
    <property type="entry name" value="GST_C"/>
    <property type="match status" value="1"/>
</dbReference>
<dbReference type="SFLD" id="SFLDS00019">
    <property type="entry name" value="Glutathione_Transferase_(cytos"/>
    <property type="match status" value="1"/>
</dbReference>
<evidence type="ECO:0000259" key="3">
    <source>
        <dbReference type="PROSITE" id="PS50404"/>
    </source>
</evidence>
<dbReference type="InterPro" id="IPR040079">
    <property type="entry name" value="Glutathione_S-Trfase"/>
</dbReference>
<dbReference type="Gene3D" id="3.40.30.10">
    <property type="entry name" value="Glutaredoxin"/>
    <property type="match status" value="1"/>
</dbReference>
<dbReference type="InterPro" id="IPR036249">
    <property type="entry name" value="Thioredoxin-like_sf"/>
</dbReference>
<name>A0ABR4D934_9PEZI</name>
<dbReference type="InterPro" id="IPR004046">
    <property type="entry name" value="GST_C"/>
</dbReference>
<evidence type="ECO:0000259" key="4">
    <source>
        <dbReference type="PROSITE" id="PS50405"/>
    </source>
</evidence>
<dbReference type="InterPro" id="IPR050802">
    <property type="entry name" value="EF-GSTs"/>
</dbReference>
<comment type="similarity">
    <text evidence="1 2">Belongs to the GST superfamily.</text>
</comment>
<gene>
    <name evidence="5" type="ORF">VTJ83DRAFT_6177</name>
</gene>
<dbReference type="GeneID" id="98127503"/>
<reference evidence="5 6" key="1">
    <citation type="journal article" date="2024" name="Commun. Biol.">
        <title>Comparative genomic analysis of thermophilic fungi reveals convergent evolutionary adaptations and gene losses.</title>
        <authorList>
            <person name="Steindorff A.S."/>
            <person name="Aguilar-Pontes M.V."/>
            <person name="Robinson A.J."/>
            <person name="Andreopoulos B."/>
            <person name="LaButti K."/>
            <person name="Kuo A."/>
            <person name="Mondo S."/>
            <person name="Riley R."/>
            <person name="Otillar R."/>
            <person name="Haridas S."/>
            <person name="Lipzen A."/>
            <person name="Grimwood J."/>
            <person name="Schmutz J."/>
            <person name="Clum A."/>
            <person name="Reid I.D."/>
            <person name="Moisan M.C."/>
            <person name="Butler G."/>
            <person name="Nguyen T.T.M."/>
            <person name="Dewar K."/>
            <person name="Conant G."/>
            <person name="Drula E."/>
            <person name="Henrissat B."/>
            <person name="Hansel C."/>
            <person name="Singer S."/>
            <person name="Hutchinson M.I."/>
            <person name="de Vries R.P."/>
            <person name="Natvig D.O."/>
            <person name="Powell A.J."/>
            <person name="Tsang A."/>
            <person name="Grigoriev I.V."/>
        </authorList>
    </citation>
    <scope>NUCLEOTIDE SEQUENCE [LARGE SCALE GENOMIC DNA]</scope>
    <source>
        <strain evidence="5 6">ATCC 22073</strain>
    </source>
</reference>
<organism evidence="5 6">
    <name type="scientific">Remersonia thermophila</name>
    <dbReference type="NCBI Taxonomy" id="72144"/>
    <lineage>
        <taxon>Eukaryota</taxon>
        <taxon>Fungi</taxon>
        <taxon>Dikarya</taxon>
        <taxon>Ascomycota</taxon>
        <taxon>Pezizomycotina</taxon>
        <taxon>Sordariomycetes</taxon>
        <taxon>Sordariomycetidae</taxon>
        <taxon>Sordariales</taxon>
        <taxon>Sordariales incertae sedis</taxon>
        <taxon>Remersonia</taxon>
    </lineage>
</organism>
<evidence type="ECO:0000313" key="6">
    <source>
        <dbReference type="Proteomes" id="UP001600064"/>
    </source>
</evidence>
<dbReference type="PROSITE" id="PS50405">
    <property type="entry name" value="GST_CTER"/>
    <property type="match status" value="1"/>
</dbReference>
<dbReference type="Proteomes" id="UP001600064">
    <property type="component" value="Unassembled WGS sequence"/>
</dbReference>
<proteinExistence type="inferred from homology"/>
<evidence type="ECO:0000256" key="1">
    <source>
        <dbReference type="ARBA" id="ARBA00007409"/>
    </source>
</evidence>
<feature type="domain" description="GST N-terminal" evidence="3">
    <location>
        <begin position="3"/>
        <end position="86"/>
    </location>
</feature>
<dbReference type="SFLD" id="SFLDG00358">
    <property type="entry name" value="Main_(cytGST)"/>
    <property type="match status" value="1"/>
</dbReference>
<feature type="domain" description="GST C-terminal" evidence="4">
    <location>
        <begin position="92"/>
        <end position="220"/>
    </location>
</feature>
<keyword evidence="6" id="KW-1185">Reference proteome</keyword>
<dbReference type="PANTHER" id="PTHR43986">
    <property type="entry name" value="ELONGATION FACTOR 1-GAMMA"/>
    <property type="match status" value="1"/>
</dbReference>
<sequence length="222" mass="24351">MAPLGKIYSYPNNFRVARAQALAALNGLEIEVAQDFQMGVTNRSPEFLSKFPLGKVPAFESADGSFFLTEGQAIARYVAESGPNAGQLVGEDAQTRALIEQWSCFAEQEVASQATPPLLMTLYKIIPFDEAHYGQCVAAVERAAKAVEAHLADGKQYLVADRLTLADVMVVGVFQVATKFIIDNEMRKDLPKFEAYLKRVLEVPEMKAAFGPLELCETRVKG</sequence>
<dbReference type="Gene3D" id="1.20.1050.10">
    <property type="match status" value="1"/>
</dbReference>
<dbReference type="Pfam" id="PF02798">
    <property type="entry name" value="GST_N"/>
    <property type="match status" value="1"/>
</dbReference>
<dbReference type="SUPFAM" id="SSF47616">
    <property type="entry name" value="GST C-terminal domain-like"/>
    <property type="match status" value="1"/>
</dbReference>
<comment type="caution">
    <text evidence="5">The sequence shown here is derived from an EMBL/GenBank/DDBJ whole genome shotgun (WGS) entry which is preliminary data.</text>
</comment>
<evidence type="ECO:0000256" key="2">
    <source>
        <dbReference type="RuleBase" id="RU003494"/>
    </source>
</evidence>
<dbReference type="PROSITE" id="PS50404">
    <property type="entry name" value="GST_NTER"/>
    <property type="match status" value="1"/>
</dbReference>
<dbReference type="SUPFAM" id="SSF52833">
    <property type="entry name" value="Thioredoxin-like"/>
    <property type="match status" value="1"/>
</dbReference>
<dbReference type="RefSeq" id="XP_070865552.1">
    <property type="nucleotide sequence ID" value="XM_071012859.1"/>
</dbReference>
<dbReference type="InterPro" id="IPR036282">
    <property type="entry name" value="Glutathione-S-Trfase_C_sf"/>
</dbReference>
<accession>A0ABR4D934</accession>
<evidence type="ECO:0000313" key="5">
    <source>
        <dbReference type="EMBL" id="KAL2266825.1"/>
    </source>
</evidence>